<dbReference type="PANTHER" id="PTHR32305">
    <property type="match status" value="1"/>
</dbReference>
<dbReference type="Gene3D" id="2.180.10.10">
    <property type="entry name" value="RHS repeat-associated core"/>
    <property type="match status" value="1"/>
</dbReference>
<dbReference type="NCBIfam" id="TIGR03696">
    <property type="entry name" value="Rhs_assc_core"/>
    <property type="match status" value="1"/>
</dbReference>
<gene>
    <name evidence="1" type="ORF">HQ865_11555</name>
</gene>
<dbReference type="EMBL" id="CP054139">
    <property type="protein sequence ID" value="QKJ30366.1"/>
    <property type="molecule type" value="Genomic_DNA"/>
</dbReference>
<dbReference type="InterPro" id="IPR022385">
    <property type="entry name" value="Rhs_assc_core"/>
</dbReference>
<evidence type="ECO:0000313" key="1">
    <source>
        <dbReference type="EMBL" id="QKJ30366.1"/>
    </source>
</evidence>
<reference evidence="1 2" key="1">
    <citation type="submission" date="2020-05" db="EMBL/GenBank/DDBJ databases">
        <title>Mucilaginibacter mali sp. nov.</title>
        <authorList>
            <person name="Kim H.S."/>
            <person name="Lee K.C."/>
            <person name="Suh M.K."/>
            <person name="Kim J.-S."/>
            <person name="Han K.-I."/>
            <person name="Eom M.K."/>
            <person name="Shin Y.K."/>
            <person name="Lee J.-S."/>
        </authorList>
    </citation>
    <scope>NUCLEOTIDE SEQUENCE [LARGE SCALE GENOMIC DNA]</scope>
    <source>
        <strain evidence="1 2">G2-14</strain>
    </source>
</reference>
<dbReference type="Proteomes" id="UP000505355">
    <property type="component" value="Chromosome"/>
</dbReference>
<proteinExistence type="predicted"/>
<name>A0A7D4Q168_9SPHI</name>
<dbReference type="InterPro" id="IPR050708">
    <property type="entry name" value="T6SS_VgrG/RHS"/>
</dbReference>
<organism evidence="1 2">
    <name type="scientific">Mucilaginibacter mali</name>
    <dbReference type="NCBI Taxonomy" id="2740462"/>
    <lineage>
        <taxon>Bacteria</taxon>
        <taxon>Pseudomonadati</taxon>
        <taxon>Bacteroidota</taxon>
        <taxon>Sphingobacteriia</taxon>
        <taxon>Sphingobacteriales</taxon>
        <taxon>Sphingobacteriaceae</taxon>
        <taxon>Mucilaginibacter</taxon>
    </lineage>
</organism>
<accession>A0A7D4Q168</accession>
<dbReference type="AlphaFoldDB" id="A0A7D4Q168"/>
<dbReference type="PANTHER" id="PTHR32305:SF15">
    <property type="entry name" value="PROTEIN RHSA-RELATED"/>
    <property type="match status" value="1"/>
</dbReference>
<dbReference type="RefSeq" id="WP_173415041.1">
    <property type="nucleotide sequence ID" value="NZ_CP054139.1"/>
</dbReference>
<evidence type="ECO:0000313" key="2">
    <source>
        <dbReference type="Proteomes" id="UP000505355"/>
    </source>
</evidence>
<protein>
    <submittedName>
        <fullName evidence="1">RHS repeat-associated core domain-containing protein</fullName>
    </submittedName>
</protein>
<keyword evidence="2" id="KW-1185">Reference proteome</keyword>
<sequence length="374" mass="40173">MNDGTWEYIDGIVYHNGSVAFISTEEGRAVPNGGGNYVYQYNLKDHLGNDRVSFYSNSGTATVLQEDEYYSFGLRHGLYDASNNNRYLYNGKEIQTDLANQYDYGARFYDPVIGRWTSVDPLVEAGQEFGSPYGYVFDDPVKNTDPDGREPQGPCPQCATLNIAFLKGFADDIKAGLHSLDYAGRHPFETAGNILHALTNDPKTHRTRLEGAIKNSVAANYNKFADGDLVTKATVLGIVSGEGVQLLGGEAADFTKIGEGSNILKNAAQGKEFVAIVTQGLEDAGHINIAEQVSIKPNGETGRVRLDNISTKDGKIALTDAKSSSTAGYTKNQKAGYPAIAKKGGTVVGNKGAAQGYPAGTIIPPTKVDIVRPK</sequence>
<dbReference type="KEGG" id="mmab:HQ865_11555"/>